<name>A0ABM7PEH6_9BACT</name>
<evidence type="ECO:0000313" key="4">
    <source>
        <dbReference type="Proteomes" id="UP001320148"/>
    </source>
</evidence>
<feature type="transmembrane region" description="Helical" evidence="1">
    <location>
        <begin position="6"/>
        <end position="28"/>
    </location>
</feature>
<proteinExistence type="predicted"/>
<dbReference type="EMBL" id="AP024488">
    <property type="protein sequence ID" value="BCS95471.1"/>
    <property type="molecule type" value="Genomic_DNA"/>
</dbReference>
<protein>
    <recommendedName>
        <fullName evidence="2">TPM domain-containing protein</fullName>
    </recommendedName>
</protein>
<reference evidence="3 4" key="1">
    <citation type="submission" date="2021-02" db="EMBL/GenBank/DDBJ databases">
        <title>Complete genome of Desulfoluna sp. strain ASN36.</title>
        <authorList>
            <person name="Takahashi A."/>
            <person name="Kojima H."/>
            <person name="Fukui M."/>
        </authorList>
    </citation>
    <scope>NUCLEOTIDE SEQUENCE [LARGE SCALE GENOMIC DNA]</scope>
    <source>
        <strain evidence="3 4">ASN36</strain>
    </source>
</reference>
<dbReference type="PANTHER" id="PTHR30373:SF2">
    <property type="entry name" value="UPF0603 PROTEIN YGCG"/>
    <property type="match status" value="1"/>
</dbReference>
<gene>
    <name evidence="3" type="ORF">DSLASN_11030</name>
</gene>
<evidence type="ECO:0000313" key="3">
    <source>
        <dbReference type="EMBL" id="BCS95471.1"/>
    </source>
</evidence>
<dbReference type="Pfam" id="PF04536">
    <property type="entry name" value="TPM_phosphatase"/>
    <property type="match status" value="1"/>
</dbReference>
<keyword evidence="4" id="KW-1185">Reference proteome</keyword>
<evidence type="ECO:0000256" key="1">
    <source>
        <dbReference type="SAM" id="Phobius"/>
    </source>
</evidence>
<keyword evidence="1" id="KW-1133">Transmembrane helix</keyword>
<feature type="domain" description="TPM" evidence="2">
    <location>
        <begin position="57"/>
        <end position="173"/>
    </location>
</feature>
<keyword evidence="1" id="KW-0812">Transmembrane</keyword>
<evidence type="ECO:0000259" key="2">
    <source>
        <dbReference type="Pfam" id="PF04536"/>
    </source>
</evidence>
<keyword evidence="1" id="KW-0472">Membrane</keyword>
<organism evidence="3 4">
    <name type="scientific">Desulfoluna limicola</name>
    <dbReference type="NCBI Taxonomy" id="2810562"/>
    <lineage>
        <taxon>Bacteria</taxon>
        <taxon>Pseudomonadati</taxon>
        <taxon>Thermodesulfobacteriota</taxon>
        <taxon>Desulfobacteria</taxon>
        <taxon>Desulfobacterales</taxon>
        <taxon>Desulfolunaceae</taxon>
        <taxon>Desulfoluna</taxon>
    </lineage>
</organism>
<accession>A0ABM7PEH6</accession>
<dbReference type="InterPro" id="IPR007621">
    <property type="entry name" value="TPM_dom"/>
</dbReference>
<dbReference type="PANTHER" id="PTHR30373">
    <property type="entry name" value="UPF0603 PROTEIN YGCG"/>
    <property type="match status" value="1"/>
</dbReference>
<sequence length="385" mass="44553">MLKSVLRITGASFGIIAVVAVVAVLVNYNAVKRHLWIFAKQSVPHEYTDRFMRNHIIDDAGVITEREKFEHYLGWIFEESDVDIRFMFVPSIKDQTIEDLAVQTVDDLRIGGDSKDERGVLLLYDLESQQVRIEVGYGLEAYFTDAFVSYLIDDHVNVFFASDNMSLGLRFLIRMLHFNIREAILGHEFDPRVVEIIRNSPHLSGGAGSTDRIDGPRMTRIDTSSDLAIQMKNVFLPQQTPDEAYEMYLRWLMNGVFMPRVDLFTTHTQGMLAGFPISTAYFHYILIREYGKEYHFDIRGDLAIQYFTNDPLICPHFFIKSEHGWQMDMRAEVNNIRRRVGGVYAWDYGGQEDIYTRAFKDQLINIKGYIRLRGCDNRMLPVRGS</sequence>
<dbReference type="Gene3D" id="3.10.310.50">
    <property type="match status" value="1"/>
</dbReference>
<dbReference type="Proteomes" id="UP001320148">
    <property type="component" value="Chromosome"/>
</dbReference>